<name>A0AAQ3Q5J8_9LILI</name>
<evidence type="ECO:0000256" key="1">
    <source>
        <dbReference type="SAM" id="MobiDB-lite"/>
    </source>
</evidence>
<feature type="compositionally biased region" description="Basic and acidic residues" evidence="1">
    <location>
        <begin position="109"/>
        <end position="125"/>
    </location>
</feature>
<dbReference type="Proteomes" id="UP001327560">
    <property type="component" value="Chromosome 2"/>
</dbReference>
<feature type="compositionally biased region" description="Basic and acidic residues" evidence="1">
    <location>
        <begin position="132"/>
        <end position="154"/>
    </location>
</feature>
<organism evidence="2 3">
    <name type="scientific">Canna indica</name>
    <name type="common">Indian-shot</name>
    <dbReference type="NCBI Taxonomy" id="4628"/>
    <lineage>
        <taxon>Eukaryota</taxon>
        <taxon>Viridiplantae</taxon>
        <taxon>Streptophyta</taxon>
        <taxon>Embryophyta</taxon>
        <taxon>Tracheophyta</taxon>
        <taxon>Spermatophyta</taxon>
        <taxon>Magnoliopsida</taxon>
        <taxon>Liliopsida</taxon>
        <taxon>Zingiberales</taxon>
        <taxon>Cannaceae</taxon>
        <taxon>Canna</taxon>
    </lineage>
</organism>
<dbReference type="EMBL" id="CP136891">
    <property type="protein sequence ID" value="WOK97315.1"/>
    <property type="molecule type" value="Genomic_DNA"/>
</dbReference>
<dbReference type="AlphaFoldDB" id="A0AAQ3Q5J8"/>
<evidence type="ECO:0000313" key="3">
    <source>
        <dbReference type="Proteomes" id="UP001327560"/>
    </source>
</evidence>
<keyword evidence="3" id="KW-1185">Reference proteome</keyword>
<feature type="region of interest" description="Disordered" evidence="1">
    <location>
        <begin position="1"/>
        <end position="154"/>
    </location>
</feature>
<reference evidence="2 3" key="1">
    <citation type="submission" date="2023-10" db="EMBL/GenBank/DDBJ databases">
        <title>Chromosome-scale genome assembly provides insights into flower coloration mechanisms of Canna indica.</title>
        <authorList>
            <person name="Li C."/>
        </authorList>
    </citation>
    <scope>NUCLEOTIDE SEQUENCE [LARGE SCALE GENOMIC DNA]</scope>
    <source>
        <tissue evidence="2">Flower</tissue>
    </source>
</reference>
<proteinExistence type="predicted"/>
<accession>A0AAQ3Q5J8</accession>
<sequence length="154" mass="16240">MSPPSGPTTPFATSSSAMRSSPRASRSSSSPPCATSQPPSPRPACRARSRSPPSSTLASSASPSHPPKAPSPPPRSLPTLGVVVQDARPVRLPTELVRRHHQRGVRGAGEGRRNERGHCGVRERVAIAGRNGGEHQERTNITPRRDGGRNAEKG</sequence>
<gene>
    <name evidence="2" type="ORF">Cni_G06023</name>
</gene>
<feature type="compositionally biased region" description="Pro residues" evidence="1">
    <location>
        <begin position="64"/>
        <end position="76"/>
    </location>
</feature>
<evidence type="ECO:0000313" key="2">
    <source>
        <dbReference type="EMBL" id="WOK97315.1"/>
    </source>
</evidence>
<feature type="compositionally biased region" description="Low complexity" evidence="1">
    <location>
        <begin position="12"/>
        <end position="63"/>
    </location>
</feature>
<protein>
    <submittedName>
        <fullName evidence="2">Uncharacterized protein</fullName>
    </submittedName>
</protein>